<dbReference type="EMBL" id="JAUSWC010000002">
    <property type="protein sequence ID" value="MDQ0485613.1"/>
    <property type="molecule type" value="Genomic_DNA"/>
</dbReference>
<dbReference type="RefSeq" id="WP_136238404.1">
    <property type="nucleotide sequence ID" value="NZ_JAUSWC010000002.1"/>
</dbReference>
<comment type="caution">
    <text evidence="1">The sequence shown here is derived from an EMBL/GenBank/DDBJ whole genome shotgun (WGS) entry which is preliminary data.</text>
</comment>
<organism evidence="1 2">
    <name type="scientific">Streptomyces thermodiastaticus</name>
    <dbReference type="NCBI Taxonomy" id="44061"/>
    <lineage>
        <taxon>Bacteria</taxon>
        <taxon>Bacillati</taxon>
        <taxon>Actinomycetota</taxon>
        <taxon>Actinomycetes</taxon>
        <taxon>Kitasatosporales</taxon>
        <taxon>Streptomycetaceae</taxon>
        <taxon>Streptomyces</taxon>
    </lineage>
</organism>
<reference evidence="1 2" key="1">
    <citation type="submission" date="2023-07" db="EMBL/GenBank/DDBJ databases">
        <title>Genomic Encyclopedia of Type Strains, Phase IV (KMG-IV): sequencing the most valuable type-strain genomes for metagenomic binning, comparative biology and taxonomic classification.</title>
        <authorList>
            <person name="Goeker M."/>
        </authorList>
    </citation>
    <scope>NUCLEOTIDE SEQUENCE [LARGE SCALE GENOMIC DNA]</scope>
    <source>
        <strain evidence="1 2">DSM 40573</strain>
    </source>
</reference>
<protein>
    <submittedName>
        <fullName evidence="1">Ribosomal protein L7/L12</fullName>
    </submittedName>
</protein>
<evidence type="ECO:0000313" key="2">
    <source>
        <dbReference type="Proteomes" id="UP001236795"/>
    </source>
</evidence>
<sequence>MVEGVAGAVAVGITTVLGVASDRTSKKRAQAFTRQYGSYEGFRQQVDEAHVQEVRRTRGDVAAIKAVRDAHPTVSLRLAKRYVEQLPAA</sequence>
<accession>A0ABU0K8C3</accession>
<keyword evidence="2" id="KW-1185">Reference proteome</keyword>
<gene>
    <name evidence="1" type="ORF">QO019_000444</name>
</gene>
<name>A0ABU0K8C3_9ACTN</name>
<keyword evidence="1" id="KW-0687">Ribonucleoprotein</keyword>
<evidence type="ECO:0000313" key="1">
    <source>
        <dbReference type="EMBL" id="MDQ0485613.1"/>
    </source>
</evidence>
<dbReference type="Proteomes" id="UP001236795">
    <property type="component" value="Unassembled WGS sequence"/>
</dbReference>
<dbReference type="GO" id="GO:0005840">
    <property type="term" value="C:ribosome"/>
    <property type="evidence" value="ECO:0007669"/>
    <property type="project" value="UniProtKB-KW"/>
</dbReference>
<proteinExistence type="predicted"/>
<keyword evidence="1" id="KW-0689">Ribosomal protein</keyword>